<dbReference type="Proteomes" id="UP000789901">
    <property type="component" value="Unassembled WGS sequence"/>
</dbReference>
<keyword evidence="2" id="KW-1185">Reference proteome</keyword>
<accession>A0ABN7VIN1</accession>
<evidence type="ECO:0000313" key="2">
    <source>
        <dbReference type="Proteomes" id="UP000789901"/>
    </source>
</evidence>
<proteinExistence type="predicted"/>
<gene>
    <name evidence="1" type="ORF">GMARGA_LOCUS19002</name>
</gene>
<protein>
    <submittedName>
        <fullName evidence="1">14515_t:CDS:1</fullName>
    </submittedName>
</protein>
<comment type="caution">
    <text evidence="1">The sequence shown here is derived from an EMBL/GenBank/DDBJ whole genome shotgun (WGS) entry which is preliminary data.</text>
</comment>
<reference evidence="1 2" key="1">
    <citation type="submission" date="2021-06" db="EMBL/GenBank/DDBJ databases">
        <authorList>
            <person name="Kallberg Y."/>
            <person name="Tangrot J."/>
            <person name="Rosling A."/>
        </authorList>
    </citation>
    <scope>NUCLEOTIDE SEQUENCE [LARGE SCALE GENOMIC DNA]</scope>
    <source>
        <strain evidence="1 2">120-4 pot B 10/14</strain>
    </source>
</reference>
<sequence length="212" mass="24259">MGVLKVDAPSWVLEAHENLAILRRNISQAKGNTVDEVQSNLWTEIEKELDNINVKELGFDHPICSGILDVSSEPFNKISRTIFKAPSRRYLILPNQMLMKFCEDFVRKEEEERQTKTLNTLSDVLFGKFIDSSEELIELTNICWKYWGEIGHHQSGIHFATTGKPSINEGSYVCEFLAPLINTIFSDLPFDIESWGGMARWEVLPVLNEKIL</sequence>
<name>A0ABN7VIN1_GIGMA</name>
<organism evidence="1 2">
    <name type="scientific">Gigaspora margarita</name>
    <dbReference type="NCBI Taxonomy" id="4874"/>
    <lineage>
        <taxon>Eukaryota</taxon>
        <taxon>Fungi</taxon>
        <taxon>Fungi incertae sedis</taxon>
        <taxon>Mucoromycota</taxon>
        <taxon>Glomeromycotina</taxon>
        <taxon>Glomeromycetes</taxon>
        <taxon>Diversisporales</taxon>
        <taxon>Gigasporaceae</taxon>
        <taxon>Gigaspora</taxon>
    </lineage>
</organism>
<evidence type="ECO:0000313" key="1">
    <source>
        <dbReference type="EMBL" id="CAG8775295.1"/>
    </source>
</evidence>
<dbReference type="EMBL" id="CAJVQB010015570">
    <property type="protein sequence ID" value="CAG8775295.1"/>
    <property type="molecule type" value="Genomic_DNA"/>
</dbReference>